<evidence type="ECO:0000313" key="1">
    <source>
        <dbReference type="EMBL" id="MDQ0382460.1"/>
    </source>
</evidence>
<gene>
    <name evidence="1" type="ORF">FB470_006454</name>
</gene>
<accession>A0ABU0F4E3</accession>
<dbReference type="EMBL" id="JAUSUT010000001">
    <property type="protein sequence ID" value="MDQ0382460.1"/>
    <property type="molecule type" value="Genomic_DNA"/>
</dbReference>
<evidence type="ECO:0000313" key="2">
    <source>
        <dbReference type="Proteomes" id="UP001229651"/>
    </source>
</evidence>
<sequence length="185" mass="20225">MVVLLALCRLSGRVGAAVVLVTLLGLVGLTANPVLVGLAVRFGGSAPTLASAPSTSAFDFGNAVGTRGRTQGRPRVGVRLVRRLERPYLQADGTAEVLDLPVALDRLVEYFRVISGEHPGRDNYREARARRICPPRPGTAPATASRRTRWTWDRGCGTTWGIRQLLERDRAHHRLDHHEHRSSPA</sequence>
<reference evidence="1 2" key="1">
    <citation type="submission" date="2023-07" db="EMBL/GenBank/DDBJ databases">
        <title>Sequencing the genomes of 1000 actinobacteria strains.</title>
        <authorList>
            <person name="Klenk H.-P."/>
        </authorList>
    </citation>
    <scope>NUCLEOTIDE SEQUENCE [LARGE SCALE GENOMIC DNA]</scope>
    <source>
        <strain evidence="1 2">DSM 45805</strain>
    </source>
</reference>
<proteinExistence type="predicted"/>
<dbReference type="Proteomes" id="UP001229651">
    <property type="component" value="Unassembled WGS sequence"/>
</dbReference>
<dbReference type="RefSeq" id="WP_306997666.1">
    <property type="nucleotide sequence ID" value="NZ_JAUSUT010000001.1"/>
</dbReference>
<organism evidence="1 2">
    <name type="scientific">Amycolatopsis thermophila</name>
    <dbReference type="NCBI Taxonomy" id="206084"/>
    <lineage>
        <taxon>Bacteria</taxon>
        <taxon>Bacillati</taxon>
        <taxon>Actinomycetota</taxon>
        <taxon>Actinomycetes</taxon>
        <taxon>Pseudonocardiales</taxon>
        <taxon>Pseudonocardiaceae</taxon>
        <taxon>Amycolatopsis</taxon>
    </lineage>
</organism>
<comment type="caution">
    <text evidence="1">The sequence shown here is derived from an EMBL/GenBank/DDBJ whole genome shotgun (WGS) entry which is preliminary data.</text>
</comment>
<name>A0ABU0F4E3_9PSEU</name>
<protein>
    <submittedName>
        <fullName evidence="1">Uncharacterized protein</fullName>
    </submittedName>
</protein>
<keyword evidence="2" id="KW-1185">Reference proteome</keyword>